<dbReference type="EMBL" id="CP046884">
    <property type="protein sequence ID" value="QNQ90915.1"/>
    <property type="molecule type" value="Genomic_DNA"/>
</dbReference>
<gene>
    <name evidence="1" type="ORF">GP475_09910</name>
</gene>
<organism evidence="1 2">
    <name type="scientific">Corynebacterium poyangense</name>
    <dbReference type="NCBI Taxonomy" id="2684405"/>
    <lineage>
        <taxon>Bacteria</taxon>
        <taxon>Bacillati</taxon>
        <taxon>Actinomycetota</taxon>
        <taxon>Actinomycetes</taxon>
        <taxon>Mycobacteriales</taxon>
        <taxon>Corynebacteriaceae</taxon>
        <taxon>Corynebacterium</taxon>
    </lineage>
</organism>
<proteinExistence type="predicted"/>
<sequence length="174" mass="19621">MAKSNSGSGCLIFGIFVLVCVPIVFSVLGFLFGTALAVGAAGYSAWRIYNLWQNYLKARDGNALRTQFGEVLREQQRRSQQALRKAMDQWQVIQDSRGVGTQLEQAFYSGQVDPESRQLVTEINKILIDAENLQSKIAVPLSQVGAVQRLYELHQADQLTLRLDHYRRQINGEF</sequence>
<dbReference type="RefSeq" id="WP_187974224.1">
    <property type="nucleotide sequence ID" value="NZ_CP046884.1"/>
</dbReference>
<dbReference type="KEGG" id="cpoy:GP475_09910"/>
<keyword evidence="2" id="KW-1185">Reference proteome</keyword>
<accession>A0A7H0SQU0</accession>
<evidence type="ECO:0000313" key="1">
    <source>
        <dbReference type="EMBL" id="QNQ90915.1"/>
    </source>
</evidence>
<evidence type="ECO:0000313" key="2">
    <source>
        <dbReference type="Proteomes" id="UP000516320"/>
    </source>
</evidence>
<dbReference type="Proteomes" id="UP000516320">
    <property type="component" value="Chromosome"/>
</dbReference>
<name>A0A7H0SQU0_9CORY</name>
<dbReference type="AlphaFoldDB" id="A0A7H0SQU0"/>
<protein>
    <submittedName>
        <fullName evidence="1">Uncharacterized protein</fullName>
    </submittedName>
</protein>
<reference evidence="1 2" key="1">
    <citation type="submission" date="2019-12" db="EMBL/GenBank/DDBJ databases">
        <title>Corynebacterium sp. nov., isolated from feces of the Anser Albifrons in China.</title>
        <authorList>
            <person name="Liu Q."/>
        </authorList>
    </citation>
    <scope>NUCLEOTIDE SEQUENCE [LARGE SCALE GENOMIC DNA]</scope>
    <source>
        <strain evidence="1 2">4H37-19</strain>
    </source>
</reference>